<proteinExistence type="inferred from homology"/>
<comment type="similarity">
    <text evidence="1 6">Belongs to the XseB family.</text>
</comment>
<dbReference type="STRING" id="52770.BSZ40_10400"/>
<dbReference type="FunCoup" id="A0A1Q5PTI6">
    <property type="interactions" value="2"/>
</dbReference>
<dbReference type="RefSeq" id="WP_073826132.1">
    <property type="nucleotide sequence ID" value="NZ_MQVS01000014.1"/>
</dbReference>
<comment type="subunit">
    <text evidence="6">Heterooligomer composed of large and small subunits.</text>
</comment>
<dbReference type="InterPro" id="IPR037004">
    <property type="entry name" value="Exonuc_VII_ssu_sf"/>
</dbReference>
<name>A0A1Q5PTI6_9ACTO</name>
<keyword evidence="5 6" id="KW-0269">Exonuclease</keyword>
<dbReference type="GO" id="GO:0005829">
    <property type="term" value="C:cytosol"/>
    <property type="evidence" value="ECO:0007669"/>
    <property type="project" value="TreeGrafter"/>
</dbReference>
<dbReference type="OrthoDB" id="5244334at2"/>
<dbReference type="SUPFAM" id="SSF116842">
    <property type="entry name" value="XseB-like"/>
    <property type="match status" value="1"/>
</dbReference>
<keyword evidence="2 6" id="KW-0963">Cytoplasm</keyword>
<dbReference type="HAMAP" id="MF_00337">
    <property type="entry name" value="Exonuc_7_S"/>
    <property type="match status" value="1"/>
</dbReference>
<dbReference type="Gene3D" id="1.10.287.1040">
    <property type="entry name" value="Exonuclease VII, small subunit"/>
    <property type="match status" value="1"/>
</dbReference>
<accession>A0A1Q5PTI6</accession>
<dbReference type="AlphaFoldDB" id="A0A1Q5PTI6"/>
<evidence type="ECO:0000256" key="6">
    <source>
        <dbReference type="HAMAP-Rule" id="MF_00337"/>
    </source>
</evidence>
<keyword evidence="3 6" id="KW-0540">Nuclease</keyword>
<evidence type="ECO:0000256" key="3">
    <source>
        <dbReference type="ARBA" id="ARBA00022722"/>
    </source>
</evidence>
<dbReference type="Proteomes" id="UP000185612">
    <property type="component" value="Unassembled WGS sequence"/>
</dbReference>
<reference evidence="8" key="1">
    <citation type="submission" date="2016-12" db="EMBL/GenBank/DDBJ databases">
        <authorList>
            <person name="Meng X."/>
        </authorList>
    </citation>
    <scope>NUCLEOTIDE SEQUENCE [LARGE SCALE GENOMIC DNA]</scope>
    <source>
        <strain evidence="8">DSM 20732</strain>
    </source>
</reference>
<dbReference type="InParanoid" id="A0A1Q5PTI6"/>
<dbReference type="PANTHER" id="PTHR34137:SF1">
    <property type="entry name" value="EXODEOXYRIBONUCLEASE 7 SMALL SUBUNIT"/>
    <property type="match status" value="1"/>
</dbReference>
<dbReference type="GO" id="GO:0009318">
    <property type="term" value="C:exodeoxyribonuclease VII complex"/>
    <property type="evidence" value="ECO:0007669"/>
    <property type="project" value="UniProtKB-UniRule"/>
</dbReference>
<dbReference type="NCBIfam" id="NF002139">
    <property type="entry name" value="PRK00977.1-3"/>
    <property type="match status" value="1"/>
</dbReference>
<sequence length="76" mass="8352">MSAASLPADIARLSYEEARTELVEVVRQLESGQVPLAETMTLWERGEALATHCRQWLDQAQARLDAAAPLAGDDEE</sequence>
<dbReference type="EC" id="3.1.11.6" evidence="6"/>
<dbReference type="GO" id="GO:0008855">
    <property type="term" value="F:exodeoxyribonuclease VII activity"/>
    <property type="evidence" value="ECO:0007669"/>
    <property type="project" value="UniProtKB-UniRule"/>
</dbReference>
<evidence type="ECO:0000256" key="2">
    <source>
        <dbReference type="ARBA" id="ARBA00022490"/>
    </source>
</evidence>
<evidence type="ECO:0000313" key="8">
    <source>
        <dbReference type="Proteomes" id="UP000185612"/>
    </source>
</evidence>
<dbReference type="GO" id="GO:0006308">
    <property type="term" value="P:DNA catabolic process"/>
    <property type="evidence" value="ECO:0007669"/>
    <property type="project" value="UniProtKB-UniRule"/>
</dbReference>
<evidence type="ECO:0000256" key="5">
    <source>
        <dbReference type="ARBA" id="ARBA00022839"/>
    </source>
</evidence>
<dbReference type="EMBL" id="MQVS01000014">
    <property type="protein sequence ID" value="OKL50836.1"/>
    <property type="molecule type" value="Genomic_DNA"/>
</dbReference>
<evidence type="ECO:0000313" key="7">
    <source>
        <dbReference type="EMBL" id="OKL50836.1"/>
    </source>
</evidence>
<protein>
    <recommendedName>
        <fullName evidence="6">Exodeoxyribonuclease 7 small subunit</fullName>
        <ecNumber evidence="6">3.1.11.6</ecNumber>
    </recommendedName>
    <alternativeName>
        <fullName evidence="6">Exodeoxyribonuclease VII small subunit</fullName>
        <shortName evidence="6">Exonuclease VII small subunit</shortName>
    </alternativeName>
</protein>
<dbReference type="InterPro" id="IPR003761">
    <property type="entry name" value="Exonuc_VII_S"/>
</dbReference>
<evidence type="ECO:0000256" key="4">
    <source>
        <dbReference type="ARBA" id="ARBA00022801"/>
    </source>
</evidence>
<dbReference type="Pfam" id="PF02609">
    <property type="entry name" value="Exonuc_VII_S"/>
    <property type="match status" value="1"/>
</dbReference>
<dbReference type="NCBIfam" id="TIGR01280">
    <property type="entry name" value="xseB"/>
    <property type="match status" value="1"/>
</dbReference>
<comment type="function">
    <text evidence="6">Bidirectionally degrades single-stranded DNA into large acid-insoluble oligonucleotides, which are then degraded further into small acid-soluble oligonucleotides.</text>
</comment>
<keyword evidence="8" id="KW-1185">Reference proteome</keyword>
<comment type="subcellular location">
    <subcellularLocation>
        <location evidence="6">Cytoplasm</location>
    </subcellularLocation>
</comment>
<organism evidence="7 8">
    <name type="scientific">Buchananella hordeovulneris</name>
    <dbReference type="NCBI Taxonomy" id="52770"/>
    <lineage>
        <taxon>Bacteria</taxon>
        <taxon>Bacillati</taxon>
        <taxon>Actinomycetota</taxon>
        <taxon>Actinomycetes</taxon>
        <taxon>Actinomycetales</taxon>
        <taxon>Actinomycetaceae</taxon>
        <taxon>Buchananella</taxon>
    </lineage>
</organism>
<evidence type="ECO:0000256" key="1">
    <source>
        <dbReference type="ARBA" id="ARBA00009998"/>
    </source>
</evidence>
<comment type="caution">
    <text evidence="7">The sequence shown here is derived from an EMBL/GenBank/DDBJ whole genome shotgun (WGS) entry which is preliminary data.</text>
</comment>
<dbReference type="PANTHER" id="PTHR34137">
    <property type="entry name" value="EXODEOXYRIBONUCLEASE 7 SMALL SUBUNIT"/>
    <property type="match status" value="1"/>
</dbReference>
<comment type="catalytic activity">
    <reaction evidence="6">
        <text>Exonucleolytic cleavage in either 5'- to 3'- or 3'- to 5'-direction to yield nucleoside 5'-phosphates.</text>
        <dbReference type="EC" id="3.1.11.6"/>
    </reaction>
</comment>
<keyword evidence="4 6" id="KW-0378">Hydrolase</keyword>
<gene>
    <name evidence="6" type="primary">xseB</name>
    <name evidence="7" type="ORF">BSZ40_10400</name>
</gene>